<sequence length="100" mass="11510">MQDNVDATIIAAQKDEVDGKVLNIGTGKPTTIIDLAEEIIDTIGADRDVQPIFLPRREYDIAHRFSDTSLMLKLLGYRPKYGLREGLKRTIEWYKLRYNK</sequence>
<accession>X1DI64</accession>
<protein>
    <recommendedName>
        <fullName evidence="2">NAD(P)-binding domain-containing protein</fullName>
    </recommendedName>
</protein>
<evidence type="ECO:0000313" key="1">
    <source>
        <dbReference type="EMBL" id="GAH19902.1"/>
    </source>
</evidence>
<organism evidence="1">
    <name type="scientific">marine sediment metagenome</name>
    <dbReference type="NCBI Taxonomy" id="412755"/>
    <lineage>
        <taxon>unclassified sequences</taxon>
        <taxon>metagenomes</taxon>
        <taxon>ecological metagenomes</taxon>
    </lineage>
</organism>
<name>X1DI64_9ZZZZ</name>
<comment type="caution">
    <text evidence="1">The sequence shown here is derived from an EMBL/GenBank/DDBJ whole genome shotgun (WGS) entry which is preliminary data.</text>
</comment>
<proteinExistence type="predicted"/>
<reference evidence="1" key="1">
    <citation type="journal article" date="2014" name="Front. Microbiol.">
        <title>High frequency of phylogenetically diverse reductive dehalogenase-homologous genes in deep subseafloor sedimentary metagenomes.</title>
        <authorList>
            <person name="Kawai M."/>
            <person name="Futagami T."/>
            <person name="Toyoda A."/>
            <person name="Takaki Y."/>
            <person name="Nishi S."/>
            <person name="Hori S."/>
            <person name="Arai W."/>
            <person name="Tsubouchi T."/>
            <person name="Morono Y."/>
            <person name="Uchiyama I."/>
            <person name="Ito T."/>
            <person name="Fujiyama A."/>
            <person name="Inagaki F."/>
            <person name="Takami H."/>
        </authorList>
    </citation>
    <scope>NUCLEOTIDE SEQUENCE</scope>
    <source>
        <strain evidence="1">Expedition CK06-06</strain>
    </source>
</reference>
<evidence type="ECO:0008006" key="2">
    <source>
        <dbReference type="Google" id="ProtNLM"/>
    </source>
</evidence>
<dbReference type="AlphaFoldDB" id="X1DI64"/>
<dbReference type="PANTHER" id="PTHR43000">
    <property type="entry name" value="DTDP-D-GLUCOSE 4,6-DEHYDRATASE-RELATED"/>
    <property type="match status" value="1"/>
</dbReference>
<dbReference type="EMBL" id="BARU01000362">
    <property type="protein sequence ID" value="GAH19902.1"/>
    <property type="molecule type" value="Genomic_DNA"/>
</dbReference>
<gene>
    <name evidence="1" type="ORF">S03H2_01281</name>
</gene>
<dbReference type="InterPro" id="IPR036291">
    <property type="entry name" value="NAD(P)-bd_dom_sf"/>
</dbReference>
<dbReference type="SUPFAM" id="SSF51735">
    <property type="entry name" value="NAD(P)-binding Rossmann-fold domains"/>
    <property type="match status" value="1"/>
</dbReference>
<dbReference type="Gene3D" id="3.90.25.10">
    <property type="entry name" value="UDP-galactose 4-epimerase, domain 1"/>
    <property type="match status" value="1"/>
</dbReference>